<dbReference type="Proteomes" id="UP001519887">
    <property type="component" value="Unassembled WGS sequence"/>
</dbReference>
<dbReference type="EMBL" id="JAHZIK010000335">
    <property type="protein sequence ID" value="MBW7455280.1"/>
    <property type="molecule type" value="Genomic_DNA"/>
</dbReference>
<proteinExistence type="predicted"/>
<feature type="non-terminal residue" evidence="1">
    <location>
        <position position="1"/>
    </location>
</feature>
<comment type="caution">
    <text evidence="1">The sequence shown here is derived from an EMBL/GenBank/DDBJ whole genome shotgun (WGS) entry which is preliminary data.</text>
</comment>
<keyword evidence="2" id="KW-1185">Reference proteome</keyword>
<protein>
    <submittedName>
        <fullName evidence="1">Uncharacterized protein</fullName>
    </submittedName>
</protein>
<organism evidence="1 2">
    <name type="scientific">Paenibacillus sepulcri</name>
    <dbReference type="NCBI Taxonomy" id="359917"/>
    <lineage>
        <taxon>Bacteria</taxon>
        <taxon>Bacillati</taxon>
        <taxon>Bacillota</taxon>
        <taxon>Bacilli</taxon>
        <taxon>Bacillales</taxon>
        <taxon>Paenibacillaceae</taxon>
        <taxon>Paenibacillus</taxon>
    </lineage>
</organism>
<evidence type="ECO:0000313" key="2">
    <source>
        <dbReference type="Proteomes" id="UP001519887"/>
    </source>
</evidence>
<sequence length="147" mass="15530">GSARKLTDRVDEQIGSIEPLMATVRETGEALHEVAGVAHNFSSLWSAKLRRRAEAAAVKDAAKAARDAEAKRNAAYSAVNTGAGLTGGETAGMQTAVTAEGASTNWMEEAPLDKSGYLHTTAEPQSTPAWLAWMETGVHVAKLIARR</sequence>
<reference evidence="1 2" key="1">
    <citation type="submission" date="2021-07" db="EMBL/GenBank/DDBJ databases">
        <title>Paenibacillus radiodurans sp. nov., isolated from the southeastern edge of Tengger Desert.</title>
        <authorList>
            <person name="Zhang G."/>
        </authorList>
    </citation>
    <scope>NUCLEOTIDE SEQUENCE [LARGE SCALE GENOMIC DNA]</scope>
    <source>
        <strain evidence="1 2">CCM 7311</strain>
    </source>
</reference>
<evidence type="ECO:0000313" key="1">
    <source>
        <dbReference type="EMBL" id="MBW7455280.1"/>
    </source>
</evidence>
<gene>
    <name evidence="1" type="ORF">K0U00_14740</name>
</gene>
<name>A0ABS7C307_9BACL</name>
<accession>A0ABS7C307</accession>